<proteinExistence type="predicted"/>
<name>A0A0N4ZK34_PARTI</name>
<dbReference type="AlphaFoldDB" id="A0A0N4ZK34"/>
<sequence length="151" mass="17575">MIPISKRLNIHPIERLTNSRRITSMGSPFIIRVPENMHYRPRSSRYLIKQTIKSTIPSEPETTTTPNIVIPLSAKVKTIKNEATLSLKEIAIKTCKKIDIYKSIYNVSDIKTFARDNCFLIQIYYPEISCKDIKEMVDYCVEKNFFRNISN</sequence>
<evidence type="ECO:0000313" key="3">
    <source>
        <dbReference type="WBParaSite" id="PTRK_0000846800.1"/>
    </source>
</evidence>
<feature type="domain" description="aECM cysteine-cradle" evidence="1">
    <location>
        <begin position="93"/>
        <end position="143"/>
    </location>
</feature>
<dbReference type="InterPro" id="IPR055352">
    <property type="entry name" value="CCD_aECM"/>
</dbReference>
<dbReference type="PANTHER" id="PTHR37435">
    <property type="entry name" value="PROTEIN CBG14344"/>
    <property type="match status" value="1"/>
</dbReference>
<reference evidence="3" key="1">
    <citation type="submission" date="2017-02" db="UniProtKB">
        <authorList>
            <consortium name="WormBaseParasite"/>
        </authorList>
    </citation>
    <scope>IDENTIFICATION</scope>
</reference>
<evidence type="ECO:0000259" key="1">
    <source>
        <dbReference type="Pfam" id="PF23626"/>
    </source>
</evidence>
<protein>
    <recommendedName>
        <fullName evidence="1">aECM cysteine-cradle domain-containing protein</fullName>
    </recommendedName>
</protein>
<dbReference type="Pfam" id="PF23626">
    <property type="entry name" value="CCD_aECM"/>
    <property type="match status" value="1"/>
</dbReference>
<evidence type="ECO:0000313" key="2">
    <source>
        <dbReference type="Proteomes" id="UP000038045"/>
    </source>
</evidence>
<dbReference type="WBParaSite" id="PTRK_0000846800.1">
    <property type="protein sequence ID" value="PTRK_0000846800.1"/>
    <property type="gene ID" value="PTRK_0000846800"/>
</dbReference>
<organism evidence="2 3">
    <name type="scientific">Parastrongyloides trichosuri</name>
    <name type="common">Possum-specific nematode worm</name>
    <dbReference type="NCBI Taxonomy" id="131310"/>
    <lineage>
        <taxon>Eukaryota</taxon>
        <taxon>Metazoa</taxon>
        <taxon>Ecdysozoa</taxon>
        <taxon>Nematoda</taxon>
        <taxon>Chromadorea</taxon>
        <taxon>Rhabditida</taxon>
        <taxon>Tylenchina</taxon>
        <taxon>Panagrolaimomorpha</taxon>
        <taxon>Strongyloidoidea</taxon>
        <taxon>Strongyloididae</taxon>
        <taxon>Parastrongyloides</taxon>
    </lineage>
</organism>
<dbReference type="Proteomes" id="UP000038045">
    <property type="component" value="Unplaced"/>
</dbReference>
<dbReference type="STRING" id="131310.A0A0N4ZK34"/>
<accession>A0A0N4ZK34</accession>
<keyword evidence="2" id="KW-1185">Reference proteome</keyword>